<sequence length="353" mass="39655">MPPPTDNYSEDSSDGYSDDDFESEHGGSPAKEGVMGGEGKEEEEEKGEIGGHRGEEEKGGGEMEGGGWLSIDFEEDITLLDQIGGGGVGLIYNGIWKDKKVALKTLFDPKVDEDLKQEFMDELQIMSRVTHPNIVTFYGAAMKPPSLCFVMELCKCSLFDLLHNSRTDAFTTYERIDFCHQIALGMDYLHNTVTPSIIHRDIKSHNILVDDNNNLKLCDFGLVRTLHTTAGTPNYMAPELLRNSTFSKAVDTYAFALVMWEIFTQELPFRGYDVEDIKINVINGERPEIPTLDVPQECQDIMRRGWSSRVDDRPDFSEIVETLKGVLDRTPKLSELQKLEGMGNNFDALAEFM</sequence>
<feature type="domain" description="Protein kinase" evidence="2">
    <location>
        <begin position="77"/>
        <end position="333"/>
    </location>
</feature>
<dbReference type="Gene3D" id="3.30.200.20">
    <property type="entry name" value="Phosphorylase Kinase, domain 1"/>
    <property type="match status" value="1"/>
</dbReference>
<dbReference type="SUPFAM" id="SSF56112">
    <property type="entry name" value="Protein kinase-like (PK-like)"/>
    <property type="match status" value="1"/>
</dbReference>
<dbReference type="InterPro" id="IPR051681">
    <property type="entry name" value="Ser/Thr_Kinases-Pseudokinases"/>
</dbReference>
<organism evidence="3 4">
    <name type="scientific">Triparma columacea</name>
    <dbReference type="NCBI Taxonomy" id="722753"/>
    <lineage>
        <taxon>Eukaryota</taxon>
        <taxon>Sar</taxon>
        <taxon>Stramenopiles</taxon>
        <taxon>Ochrophyta</taxon>
        <taxon>Bolidophyceae</taxon>
        <taxon>Parmales</taxon>
        <taxon>Triparmaceae</taxon>
        <taxon>Triparma</taxon>
    </lineage>
</organism>
<evidence type="ECO:0000313" key="4">
    <source>
        <dbReference type="Proteomes" id="UP001165065"/>
    </source>
</evidence>
<protein>
    <recommendedName>
        <fullName evidence="2">Protein kinase domain-containing protein</fullName>
    </recommendedName>
</protein>
<dbReference type="PROSITE" id="PS50011">
    <property type="entry name" value="PROTEIN_KINASE_DOM"/>
    <property type="match status" value="1"/>
</dbReference>
<dbReference type="InterPro" id="IPR001245">
    <property type="entry name" value="Ser-Thr/Tyr_kinase_cat_dom"/>
</dbReference>
<dbReference type="GO" id="GO:0004674">
    <property type="term" value="F:protein serine/threonine kinase activity"/>
    <property type="evidence" value="ECO:0007669"/>
    <property type="project" value="TreeGrafter"/>
</dbReference>
<accession>A0A9W7LCG2</accession>
<feature type="compositionally biased region" description="Acidic residues" evidence="1">
    <location>
        <begin position="8"/>
        <end position="22"/>
    </location>
</feature>
<evidence type="ECO:0000313" key="3">
    <source>
        <dbReference type="EMBL" id="GMI44606.1"/>
    </source>
</evidence>
<dbReference type="InterPro" id="IPR011009">
    <property type="entry name" value="Kinase-like_dom_sf"/>
</dbReference>
<gene>
    <name evidence="3" type="ORF">TrCOL_g342</name>
</gene>
<evidence type="ECO:0000256" key="1">
    <source>
        <dbReference type="SAM" id="MobiDB-lite"/>
    </source>
</evidence>
<dbReference type="CDD" id="cd13999">
    <property type="entry name" value="STKc_MAP3K-like"/>
    <property type="match status" value="1"/>
</dbReference>
<dbReference type="PROSITE" id="PS00108">
    <property type="entry name" value="PROTEIN_KINASE_ST"/>
    <property type="match status" value="1"/>
</dbReference>
<dbReference type="GO" id="GO:0005524">
    <property type="term" value="F:ATP binding"/>
    <property type="evidence" value="ECO:0007669"/>
    <property type="project" value="InterPro"/>
</dbReference>
<keyword evidence="4" id="KW-1185">Reference proteome</keyword>
<dbReference type="InterPro" id="IPR000719">
    <property type="entry name" value="Prot_kinase_dom"/>
</dbReference>
<name>A0A9W7LCG2_9STRA</name>
<dbReference type="PANTHER" id="PTHR44329">
    <property type="entry name" value="SERINE/THREONINE-PROTEIN KINASE TNNI3K-RELATED"/>
    <property type="match status" value="1"/>
</dbReference>
<dbReference type="Gene3D" id="1.10.510.10">
    <property type="entry name" value="Transferase(Phosphotransferase) domain 1"/>
    <property type="match status" value="1"/>
</dbReference>
<dbReference type="Proteomes" id="UP001165065">
    <property type="component" value="Unassembled WGS sequence"/>
</dbReference>
<dbReference type="EMBL" id="BRYA01000221">
    <property type="protein sequence ID" value="GMI44606.1"/>
    <property type="molecule type" value="Genomic_DNA"/>
</dbReference>
<feature type="compositionally biased region" description="Basic and acidic residues" evidence="1">
    <location>
        <begin position="47"/>
        <end position="61"/>
    </location>
</feature>
<dbReference type="Pfam" id="PF07714">
    <property type="entry name" value="PK_Tyr_Ser-Thr"/>
    <property type="match status" value="1"/>
</dbReference>
<comment type="caution">
    <text evidence="3">The sequence shown here is derived from an EMBL/GenBank/DDBJ whole genome shotgun (WGS) entry which is preliminary data.</text>
</comment>
<reference evidence="4" key="1">
    <citation type="journal article" date="2023" name="Commun. Biol.">
        <title>Genome analysis of Parmales, the sister group of diatoms, reveals the evolutionary specialization of diatoms from phago-mixotrophs to photoautotrophs.</title>
        <authorList>
            <person name="Ban H."/>
            <person name="Sato S."/>
            <person name="Yoshikawa S."/>
            <person name="Yamada K."/>
            <person name="Nakamura Y."/>
            <person name="Ichinomiya M."/>
            <person name="Sato N."/>
            <person name="Blanc-Mathieu R."/>
            <person name="Endo H."/>
            <person name="Kuwata A."/>
            <person name="Ogata H."/>
        </authorList>
    </citation>
    <scope>NUCLEOTIDE SEQUENCE [LARGE SCALE GENOMIC DNA]</scope>
</reference>
<dbReference type="AlphaFoldDB" id="A0A9W7LCG2"/>
<evidence type="ECO:0000259" key="2">
    <source>
        <dbReference type="PROSITE" id="PS50011"/>
    </source>
</evidence>
<proteinExistence type="predicted"/>
<dbReference type="OrthoDB" id="39098at2759"/>
<dbReference type="InterPro" id="IPR008271">
    <property type="entry name" value="Ser/Thr_kinase_AS"/>
</dbReference>
<dbReference type="SMART" id="SM00220">
    <property type="entry name" value="S_TKc"/>
    <property type="match status" value="1"/>
</dbReference>
<feature type="region of interest" description="Disordered" evidence="1">
    <location>
        <begin position="1"/>
        <end position="64"/>
    </location>
</feature>